<evidence type="ECO:0000313" key="2">
    <source>
        <dbReference type="EMBL" id="KXU82597.1"/>
    </source>
</evidence>
<dbReference type="Gene3D" id="3.40.50.1820">
    <property type="entry name" value="alpha/beta hydrolase"/>
    <property type="match status" value="1"/>
</dbReference>
<sequence>MKLIFIHGRDQQGKDAAQLQRIWEEAFDCGLDKAGLPRPERLAVRFPYYGDALDHLVKQLDEPLLADIKGKGIKPDTPEAEFRGQLLTEIAANAAIPDAEIAASAGLSVQEKGPLNWAWVHAILRTLDKESPFGDAVLDSFTRDVYVYLTYPAVSRQIDAIVAKTIPVGEPCVVVAHSLGTIVAYRVLSELAQTVDVRGLVTVGSPLGLTSVRDHLPVPLARPAGVKNWQNAFDKRDVVALLPLDGSTWSIQPPIENFGDVDNFTDNRHGISGYLDDATVARWVARSLV</sequence>
<protein>
    <recommendedName>
        <fullName evidence="1">AB hydrolase-1 domain-containing protein</fullName>
    </recommendedName>
</protein>
<dbReference type="EMBL" id="LRBG01000039">
    <property type="protein sequence ID" value="KXU82597.1"/>
    <property type="molecule type" value="Genomic_DNA"/>
</dbReference>
<name>A0A149PC37_9BURK</name>
<gene>
    <name evidence="2" type="ORF">CI15_34350</name>
</gene>
<dbReference type="STRING" id="1399968.CI15_34350"/>
<evidence type="ECO:0000259" key="1">
    <source>
        <dbReference type="Pfam" id="PF12697"/>
    </source>
</evidence>
<keyword evidence="3" id="KW-1185">Reference proteome</keyword>
<feature type="domain" description="AB hydrolase-1" evidence="1">
    <location>
        <begin position="149"/>
        <end position="231"/>
    </location>
</feature>
<dbReference type="RefSeq" id="WP_062137995.1">
    <property type="nucleotide sequence ID" value="NZ_LRBG01000039.1"/>
</dbReference>
<dbReference type="SUPFAM" id="SSF53474">
    <property type="entry name" value="alpha/beta-Hydrolases"/>
    <property type="match status" value="1"/>
</dbReference>
<proteinExistence type="predicted"/>
<reference evidence="2 3" key="1">
    <citation type="journal article" date="2015" name="Int. J. Syst. Evol. Microbiol.">
        <title>Burkholderia monticola sp. nov., isolated from mountain soil.</title>
        <authorList>
            <person name="Baek I."/>
            <person name="Seo B."/>
            <person name="Lee I."/>
            <person name="Yi H."/>
            <person name="Chun J."/>
        </authorList>
    </citation>
    <scope>NUCLEOTIDE SEQUENCE [LARGE SCALE GENOMIC DNA]</scope>
    <source>
        <strain evidence="2 3">JC2948</strain>
    </source>
</reference>
<evidence type="ECO:0000313" key="3">
    <source>
        <dbReference type="Proteomes" id="UP000075613"/>
    </source>
</evidence>
<dbReference type="InterPro" id="IPR000073">
    <property type="entry name" value="AB_hydrolase_1"/>
</dbReference>
<accession>A0A149PC37</accession>
<comment type="caution">
    <text evidence="2">The sequence shown here is derived from an EMBL/GenBank/DDBJ whole genome shotgun (WGS) entry which is preliminary data.</text>
</comment>
<dbReference type="InterPro" id="IPR029058">
    <property type="entry name" value="AB_hydrolase_fold"/>
</dbReference>
<dbReference type="OrthoDB" id="3483116at2"/>
<dbReference type="Pfam" id="PF12697">
    <property type="entry name" value="Abhydrolase_6"/>
    <property type="match status" value="1"/>
</dbReference>
<dbReference type="Proteomes" id="UP000075613">
    <property type="component" value="Unassembled WGS sequence"/>
</dbReference>
<dbReference type="AlphaFoldDB" id="A0A149PC37"/>
<organism evidence="2 3">
    <name type="scientific">Paraburkholderia monticola</name>
    <dbReference type="NCBI Taxonomy" id="1399968"/>
    <lineage>
        <taxon>Bacteria</taxon>
        <taxon>Pseudomonadati</taxon>
        <taxon>Pseudomonadota</taxon>
        <taxon>Betaproteobacteria</taxon>
        <taxon>Burkholderiales</taxon>
        <taxon>Burkholderiaceae</taxon>
        <taxon>Paraburkholderia</taxon>
    </lineage>
</organism>